<sequence>METNKLNSTNYNSWLRILRIVLDFENQSYVLDKPLPTTSPEEPITFEKFLEDNRKAGRRSLDNAPHEKEVYAVPDRHIRYAMTKAFLRTKMAEGSSVQSYGVKMLSLMEKLKDRKAGLDTDTYIDERLQPPRRKARGLDAERGRRERKRSPRAMLTPRALLLPQMEMAKGKGRLEVLSGRRKIMSTCIAKERGIGRGSAHNSSPTQVLERSRKLSKDEMTLRLGDGKALAAETIGSLNLLWHARLDHISKDRIRKLADSKSLEIDNLDNRQTCESCLKEKMTKKLFVGQSAFANGLLDLIHMGVCGSLNTPARGGFSYFITFTDDHSRYGYVYLMRYKSEAFGRFKEYRLEVENQTGHKIKALRSDRGEEYLGGEFIDYLKENGILFQ</sequence>
<evidence type="ECO:0000313" key="3">
    <source>
        <dbReference type="EMBL" id="KAL0423404.1"/>
    </source>
</evidence>
<name>A0AAW2V3F4_SESRA</name>
<gene>
    <name evidence="3" type="ORF">Sradi_0875200</name>
</gene>
<protein>
    <recommendedName>
        <fullName evidence="2">Integrase catalytic domain-containing protein</fullName>
    </recommendedName>
</protein>
<reference evidence="3" key="1">
    <citation type="submission" date="2020-06" db="EMBL/GenBank/DDBJ databases">
        <authorList>
            <person name="Li T."/>
            <person name="Hu X."/>
            <person name="Zhang T."/>
            <person name="Song X."/>
            <person name="Zhang H."/>
            <person name="Dai N."/>
            <person name="Sheng W."/>
            <person name="Hou X."/>
            <person name="Wei L."/>
        </authorList>
    </citation>
    <scope>NUCLEOTIDE SEQUENCE</scope>
    <source>
        <strain evidence="3">G02</strain>
        <tissue evidence="3">Leaf</tissue>
    </source>
</reference>
<dbReference type="GO" id="GO:0015074">
    <property type="term" value="P:DNA integration"/>
    <property type="evidence" value="ECO:0007669"/>
    <property type="project" value="InterPro"/>
</dbReference>
<dbReference type="InterPro" id="IPR012337">
    <property type="entry name" value="RNaseH-like_sf"/>
</dbReference>
<dbReference type="PROSITE" id="PS50994">
    <property type="entry name" value="INTEGRASE"/>
    <property type="match status" value="1"/>
</dbReference>
<dbReference type="InterPro" id="IPR025724">
    <property type="entry name" value="GAG-pre-integrase_dom"/>
</dbReference>
<dbReference type="EMBL" id="JACGWJ010000004">
    <property type="protein sequence ID" value="KAL0423404.1"/>
    <property type="molecule type" value="Genomic_DNA"/>
</dbReference>
<comment type="caution">
    <text evidence="3">The sequence shown here is derived from an EMBL/GenBank/DDBJ whole genome shotgun (WGS) entry which is preliminary data.</text>
</comment>
<dbReference type="PANTHER" id="PTHR42648:SF27">
    <property type="entry name" value="RNA-DIRECTED DNA POLYMERASE"/>
    <property type="match status" value="1"/>
</dbReference>
<accession>A0AAW2V3F4</accession>
<dbReference type="PANTHER" id="PTHR42648">
    <property type="entry name" value="TRANSPOSASE, PUTATIVE-RELATED"/>
    <property type="match status" value="1"/>
</dbReference>
<dbReference type="InterPro" id="IPR039537">
    <property type="entry name" value="Retrotran_Ty1/copia-like"/>
</dbReference>
<evidence type="ECO:0000256" key="1">
    <source>
        <dbReference type="SAM" id="MobiDB-lite"/>
    </source>
</evidence>
<feature type="region of interest" description="Disordered" evidence="1">
    <location>
        <begin position="128"/>
        <end position="151"/>
    </location>
</feature>
<evidence type="ECO:0000259" key="2">
    <source>
        <dbReference type="PROSITE" id="PS50994"/>
    </source>
</evidence>
<dbReference type="AlphaFoldDB" id="A0AAW2V3F4"/>
<dbReference type="InterPro" id="IPR036397">
    <property type="entry name" value="RNaseH_sf"/>
</dbReference>
<dbReference type="GO" id="GO:0003676">
    <property type="term" value="F:nucleic acid binding"/>
    <property type="evidence" value="ECO:0007669"/>
    <property type="project" value="InterPro"/>
</dbReference>
<dbReference type="Gene3D" id="3.30.420.10">
    <property type="entry name" value="Ribonuclease H-like superfamily/Ribonuclease H"/>
    <property type="match status" value="1"/>
</dbReference>
<reference evidence="3" key="2">
    <citation type="journal article" date="2024" name="Plant">
        <title>Genomic evolution and insights into agronomic trait innovations of Sesamum species.</title>
        <authorList>
            <person name="Miao H."/>
            <person name="Wang L."/>
            <person name="Qu L."/>
            <person name="Liu H."/>
            <person name="Sun Y."/>
            <person name="Le M."/>
            <person name="Wang Q."/>
            <person name="Wei S."/>
            <person name="Zheng Y."/>
            <person name="Lin W."/>
            <person name="Duan Y."/>
            <person name="Cao H."/>
            <person name="Xiong S."/>
            <person name="Wang X."/>
            <person name="Wei L."/>
            <person name="Li C."/>
            <person name="Ma Q."/>
            <person name="Ju M."/>
            <person name="Zhao R."/>
            <person name="Li G."/>
            <person name="Mu C."/>
            <person name="Tian Q."/>
            <person name="Mei H."/>
            <person name="Zhang T."/>
            <person name="Gao T."/>
            <person name="Zhang H."/>
        </authorList>
    </citation>
    <scope>NUCLEOTIDE SEQUENCE</scope>
    <source>
        <strain evidence="3">G02</strain>
    </source>
</reference>
<feature type="domain" description="Integrase catalytic" evidence="2">
    <location>
        <begin position="287"/>
        <end position="388"/>
    </location>
</feature>
<dbReference type="SUPFAM" id="SSF53098">
    <property type="entry name" value="Ribonuclease H-like"/>
    <property type="match status" value="1"/>
</dbReference>
<organism evidence="3">
    <name type="scientific">Sesamum radiatum</name>
    <name type="common">Black benniseed</name>
    <dbReference type="NCBI Taxonomy" id="300843"/>
    <lineage>
        <taxon>Eukaryota</taxon>
        <taxon>Viridiplantae</taxon>
        <taxon>Streptophyta</taxon>
        <taxon>Embryophyta</taxon>
        <taxon>Tracheophyta</taxon>
        <taxon>Spermatophyta</taxon>
        <taxon>Magnoliopsida</taxon>
        <taxon>eudicotyledons</taxon>
        <taxon>Gunneridae</taxon>
        <taxon>Pentapetalae</taxon>
        <taxon>asterids</taxon>
        <taxon>lamiids</taxon>
        <taxon>Lamiales</taxon>
        <taxon>Pedaliaceae</taxon>
        <taxon>Sesamum</taxon>
    </lineage>
</organism>
<dbReference type="InterPro" id="IPR001584">
    <property type="entry name" value="Integrase_cat-core"/>
</dbReference>
<proteinExistence type="predicted"/>
<dbReference type="Pfam" id="PF13976">
    <property type="entry name" value="gag_pre-integrs"/>
    <property type="match status" value="1"/>
</dbReference>